<dbReference type="Proteomes" id="UP000499080">
    <property type="component" value="Unassembled WGS sequence"/>
</dbReference>
<comment type="caution">
    <text evidence="2">The sequence shown here is derived from an EMBL/GenBank/DDBJ whole genome shotgun (WGS) entry which is preliminary data.</text>
</comment>
<organism evidence="2 3">
    <name type="scientific">Araneus ventricosus</name>
    <name type="common">Orbweaver spider</name>
    <name type="synonym">Epeira ventricosa</name>
    <dbReference type="NCBI Taxonomy" id="182803"/>
    <lineage>
        <taxon>Eukaryota</taxon>
        <taxon>Metazoa</taxon>
        <taxon>Ecdysozoa</taxon>
        <taxon>Arthropoda</taxon>
        <taxon>Chelicerata</taxon>
        <taxon>Arachnida</taxon>
        <taxon>Araneae</taxon>
        <taxon>Araneomorphae</taxon>
        <taxon>Entelegynae</taxon>
        <taxon>Araneoidea</taxon>
        <taxon>Araneidae</taxon>
        <taxon>Araneus</taxon>
    </lineage>
</organism>
<evidence type="ECO:0000256" key="1">
    <source>
        <dbReference type="SAM" id="MobiDB-lite"/>
    </source>
</evidence>
<evidence type="ECO:0000313" key="2">
    <source>
        <dbReference type="EMBL" id="GBN19122.1"/>
    </source>
</evidence>
<reference evidence="2 3" key="1">
    <citation type="journal article" date="2019" name="Sci. Rep.">
        <title>Orb-weaving spider Araneus ventricosus genome elucidates the spidroin gene catalogue.</title>
        <authorList>
            <person name="Kono N."/>
            <person name="Nakamura H."/>
            <person name="Ohtoshi R."/>
            <person name="Moran D.A.P."/>
            <person name="Shinohara A."/>
            <person name="Yoshida Y."/>
            <person name="Fujiwara M."/>
            <person name="Mori M."/>
            <person name="Tomita M."/>
            <person name="Arakawa K."/>
        </authorList>
    </citation>
    <scope>NUCLEOTIDE SEQUENCE [LARGE SCALE GENOMIC DNA]</scope>
</reference>
<feature type="compositionally biased region" description="Basic and acidic residues" evidence="1">
    <location>
        <begin position="81"/>
        <end position="92"/>
    </location>
</feature>
<name>A0A4Y2LXD4_ARAVE</name>
<sequence>MGGRKKGIDGVRKDESEFLRVWEEGLKKSRKLLSEQKRNNSNDKKRRFLVFEYNNLCAYFIYHFLPSHSLERYGSQASNGKRMETEQKEANRKKNNNRGNTTDDSFESLE</sequence>
<keyword evidence="3" id="KW-1185">Reference proteome</keyword>
<proteinExistence type="predicted"/>
<feature type="region of interest" description="Disordered" evidence="1">
    <location>
        <begin position="73"/>
        <end position="110"/>
    </location>
</feature>
<protein>
    <submittedName>
        <fullName evidence="2">Uncharacterized protein</fullName>
    </submittedName>
</protein>
<dbReference type="AlphaFoldDB" id="A0A4Y2LXD4"/>
<evidence type="ECO:0000313" key="3">
    <source>
        <dbReference type="Proteomes" id="UP000499080"/>
    </source>
</evidence>
<gene>
    <name evidence="2" type="ORF">AVEN_55931_1</name>
</gene>
<accession>A0A4Y2LXD4</accession>
<dbReference type="EMBL" id="BGPR01006453">
    <property type="protein sequence ID" value="GBN19122.1"/>
    <property type="molecule type" value="Genomic_DNA"/>
</dbReference>